<feature type="transmembrane region" description="Helical" evidence="6">
    <location>
        <begin position="176"/>
        <end position="200"/>
    </location>
</feature>
<dbReference type="Proteomes" id="UP000301751">
    <property type="component" value="Unassembled WGS sequence"/>
</dbReference>
<keyword evidence="3 6" id="KW-0812">Transmembrane</keyword>
<evidence type="ECO:0000256" key="2">
    <source>
        <dbReference type="ARBA" id="ARBA00008412"/>
    </source>
</evidence>
<dbReference type="InterPro" id="IPR004896">
    <property type="entry name" value="PucC-rel"/>
</dbReference>
<comment type="caution">
    <text evidence="7">The sequence shown here is derived from an EMBL/GenBank/DDBJ whole genome shotgun (WGS) entry which is preliminary data.</text>
</comment>
<keyword evidence="5 6" id="KW-0472">Membrane</keyword>
<comment type="similarity">
    <text evidence="2">Belongs to the PucC family.</text>
</comment>
<feature type="transmembrane region" description="Helical" evidence="6">
    <location>
        <begin position="393"/>
        <end position="416"/>
    </location>
</feature>
<dbReference type="PANTHER" id="PTHR23538:SF1">
    <property type="entry name" value="44.5 KD BACTERIOCHLOROPHYLL SYNTHASE SUBUNIT"/>
    <property type="match status" value="1"/>
</dbReference>
<dbReference type="InterPro" id="IPR036259">
    <property type="entry name" value="MFS_trans_sf"/>
</dbReference>
<feature type="transmembrane region" description="Helical" evidence="6">
    <location>
        <begin position="140"/>
        <end position="164"/>
    </location>
</feature>
<dbReference type="AlphaFoldDB" id="A0A480AV56"/>
<name>A0A480AV56_9BURK</name>
<keyword evidence="4 6" id="KW-1133">Transmembrane helix</keyword>
<feature type="transmembrane region" description="Helical" evidence="6">
    <location>
        <begin position="263"/>
        <end position="281"/>
    </location>
</feature>
<feature type="transmembrane region" description="Helical" evidence="6">
    <location>
        <begin position="104"/>
        <end position="128"/>
    </location>
</feature>
<feature type="transmembrane region" description="Helical" evidence="6">
    <location>
        <begin position="442"/>
        <end position="462"/>
    </location>
</feature>
<evidence type="ECO:0000313" key="7">
    <source>
        <dbReference type="EMBL" id="GCL65394.1"/>
    </source>
</evidence>
<dbReference type="InterPro" id="IPR026036">
    <property type="entry name" value="PucC"/>
</dbReference>
<keyword evidence="8" id="KW-1185">Reference proteome</keyword>
<accession>A0A480AV56</accession>
<organism evidence="7 8">
    <name type="scientific">Pseudaquabacterium pictum</name>
    <dbReference type="NCBI Taxonomy" id="2315236"/>
    <lineage>
        <taxon>Bacteria</taxon>
        <taxon>Pseudomonadati</taxon>
        <taxon>Pseudomonadota</taxon>
        <taxon>Betaproteobacteria</taxon>
        <taxon>Burkholderiales</taxon>
        <taxon>Sphaerotilaceae</taxon>
        <taxon>Pseudaquabacterium</taxon>
    </lineage>
</organism>
<feature type="transmembrane region" description="Helical" evidence="6">
    <location>
        <begin position="63"/>
        <end position="83"/>
    </location>
</feature>
<dbReference type="Pfam" id="PF03209">
    <property type="entry name" value="PUCC"/>
    <property type="match status" value="1"/>
</dbReference>
<proteinExistence type="inferred from homology"/>
<feature type="transmembrane region" description="Helical" evidence="6">
    <location>
        <begin position="206"/>
        <end position="227"/>
    </location>
</feature>
<dbReference type="EMBL" id="BJCL01000016">
    <property type="protein sequence ID" value="GCL65394.1"/>
    <property type="molecule type" value="Genomic_DNA"/>
</dbReference>
<feature type="transmembrane region" description="Helical" evidence="6">
    <location>
        <begin position="293"/>
        <end position="315"/>
    </location>
</feature>
<feature type="transmembrane region" description="Helical" evidence="6">
    <location>
        <begin position="34"/>
        <end position="51"/>
    </location>
</feature>
<dbReference type="RefSeq" id="WP_137735110.1">
    <property type="nucleotide sequence ID" value="NZ_BJCL01000016.1"/>
</dbReference>
<sequence>MSLQQLAIKGWTRVGTRFLPFADAASTDLPLPRLLRLSLFQVSVGMALALLNGTLNRVMIVELAVPAWLVSLMVALPIVFAPLRALVGHRSDNHFSALGWKRVPYIWFGSLMMFGGLAIIPFAVLVLTGQGEGPAWVGQAGAALGFLLLGAGVHTTQTAGLALATDLAPPATRPRVVALLYVALLLGMVVSSLGFSWLLANFSGTRLVQVVQGAAVVTMLLNAIALWKQEPRRPRGALAAEPAAPSFRQAWSAFINLPRARRLMWAVGLGTAAFSMQDILLEPYGGQILGLPVGSTSALTALTAWGALAAFALAARRLQQGADPVRLAAHGALVGLVAFALVIFANPLGMPLVFYTGAVLIGLGGGLFAVSTLTEAMGLDVRTGAATGLGHGIALGAFGAVQATAMGVSVAVGGGLRDGVAMLVDHGVLGGALDSPVTGYGVVYHLEILLLFATLVAIGPLVRRSRTAEPADRGSNPKFGLAEFPG</sequence>
<reference evidence="8" key="1">
    <citation type="submission" date="2019-03" db="EMBL/GenBank/DDBJ databases">
        <title>Aquabacterium pictum sp.nov., the first bacteriochlorophyll a-containing freshwater bacterium in the genus Aquabacterium of the class Betaproteobacteria.</title>
        <authorList>
            <person name="Hirose S."/>
            <person name="Tank M."/>
            <person name="Hara E."/>
            <person name="Tamaki H."/>
            <person name="Takaichi S."/>
            <person name="Haruta S."/>
            <person name="Hanada S."/>
        </authorList>
    </citation>
    <scope>NUCLEOTIDE SEQUENCE [LARGE SCALE GENOMIC DNA]</scope>
    <source>
        <strain evidence="8">W35</strain>
    </source>
</reference>
<dbReference type="OrthoDB" id="8558818at2"/>
<protein>
    <submittedName>
        <fullName evidence="7">MFS transporter</fullName>
    </submittedName>
</protein>
<evidence type="ECO:0000256" key="3">
    <source>
        <dbReference type="ARBA" id="ARBA00022692"/>
    </source>
</evidence>
<dbReference type="GO" id="GO:0016020">
    <property type="term" value="C:membrane"/>
    <property type="evidence" value="ECO:0007669"/>
    <property type="project" value="UniProtKB-SubCell"/>
</dbReference>
<dbReference type="PANTHER" id="PTHR23538">
    <property type="entry name" value="44.5 KD BACTERIOCHLOROPHYLL SYNTHASE SUBUNIT"/>
    <property type="match status" value="1"/>
</dbReference>
<evidence type="ECO:0000256" key="4">
    <source>
        <dbReference type="ARBA" id="ARBA00022989"/>
    </source>
</evidence>
<comment type="subcellular location">
    <subcellularLocation>
        <location evidence="1">Membrane</location>
        <topology evidence="1">Multi-pass membrane protein</topology>
    </subcellularLocation>
</comment>
<dbReference type="Gene3D" id="1.20.1250.20">
    <property type="entry name" value="MFS general substrate transporter like domains"/>
    <property type="match status" value="1"/>
</dbReference>
<evidence type="ECO:0000256" key="6">
    <source>
        <dbReference type="SAM" id="Phobius"/>
    </source>
</evidence>
<evidence type="ECO:0000256" key="1">
    <source>
        <dbReference type="ARBA" id="ARBA00004141"/>
    </source>
</evidence>
<feature type="transmembrane region" description="Helical" evidence="6">
    <location>
        <begin position="352"/>
        <end position="373"/>
    </location>
</feature>
<dbReference type="CDD" id="cd06176">
    <property type="entry name" value="MFS_BCD_PucC-like"/>
    <property type="match status" value="1"/>
</dbReference>
<evidence type="ECO:0000256" key="5">
    <source>
        <dbReference type="ARBA" id="ARBA00023136"/>
    </source>
</evidence>
<evidence type="ECO:0000313" key="8">
    <source>
        <dbReference type="Proteomes" id="UP000301751"/>
    </source>
</evidence>
<feature type="transmembrane region" description="Helical" evidence="6">
    <location>
        <begin position="327"/>
        <end position="346"/>
    </location>
</feature>
<dbReference type="SUPFAM" id="SSF103473">
    <property type="entry name" value="MFS general substrate transporter"/>
    <property type="match status" value="1"/>
</dbReference>
<gene>
    <name evidence="7" type="ORF">AQPW35_44750</name>
</gene>